<protein>
    <submittedName>
        <fullName evidence="2">Uncharacterized protein</fullName>
    </submittedName>
</protein>
<proteinExistence type="predicted"/>
<organism evidence="2">
    <name type="scientific">Lepeophtheirus salmonis</name>
    <name type="common">Salmon louse</name>
    <name type="synonym">Caligus salmonis</name>
    <dbReference type="NCBI Taxonomy" id="72036"/>
    <lineage>
        <taxon>Eukaryota</taxon>
        <taxon>Metazoa</taxon>
        <taxon>Ecdysozoa</taxon>
        <taxon>Arthropoda</taxon>
        <taxon>Crustacea</taxon>
        <taxon>Multicrustacea</taxon>
        <taxon>Hexanauplia</taxon>
        <taxon>Copepoda</taxon>
        <taxon>Siphonostomatoida</taxon>
        <taxon>Caligidae</taxon>
        <taxon>Lepeophtheirus</taxon>
    </lineage>
</organism>
<name>A0A0K2UUJ8_LEPSM</name>
<accession>A0A0K2UUJ8</accession>
<dbReference type="EMBL" id="HACA01024404">
    <property type="protein sequence ID" value="CDW41765.1"/>
    <property type="molecule type" value="Transcribed_RNA"/>
</dbReference>
<keyword evidence="1" id="KW-1133">Transmembrane helix</keyword>
<keyword evidence="1" id="KW-0812">Transmembrane</keyword>
<reference evidence="2" key="1">
    <citation type="submission" date="2014-05" db="EMBL/GenBank/DDBJ databases">
        <authorList>
            <person name="Chronopoulou M."/>
        </authorList>
    </citation>
    <scope>NUCLEOTIDE SEQUENCE</scope>
    <source>
        <tissue evidence="2">Whole organism</tissue>
    </source>
</reference>
<keyword evidence="1" id="KW-0472">Membrane</keyword>
<evidence type="ECO:0000313" key="2">
    <source>
        <dbReference type="EMBL" id="CDW41765.1"/>
    </source>
</evidence>
<feature type="non-terminal residue" evidence="2">
    <location>
        <position position="1"/>
    </location>
</feature>
<sequence>IDIQSPPHKKPLVFSYIYLKGIVVLTFLFDVHIFYNIETKIHIYPLLLEEFFYTLHTVEAKLCIFLTYYVVVFSF</sequence>
<feature type="transmembrane region" description="Helical" evidence="1">
    <location>
        <begin position="51"/>
        <end position="71"/>
    </location>
</feature>
<feature type="transmembrane region" description="Helical" evidence="1">
    <location>
        <begin position="12"/>
        <end position="35"/>
    </location>
</feature>
<dbReference type="AlphaFoldDB" id="A0A0K2UUJ8"/>
<evidence type="ECO:0000256" key="1">
    <source>
        <dbReference type="SAM" id="Phobius"/>
    </source>
</evidence>